<sequence>MVALLLIFGLYITVRMGFIQIRKFGHGLKVVTGFYDDPEDEGDINHFQALTTALSATVGTGNIVGVALAIHYGGPGALFWMWVTAIFGMAIKFTEVTLAQEFRGTNPDGTVSGGPMYYIERGLGDNWKWLAVAFAGSAAICAFLTGNAVQANSVADMMQTDFQIPLWFTGLVTASLVAAVILGGIKRIGKVTSRLVPFMGVLYVLGALVILFINYDAIIPSLTTIVSNAFNPQAGAFGVGSGALIFTLSYGVQRGIFSNEAGQGSAPIAHSAAKTDEPVREGVVALLEPFIDTLVICTMTGLVIISTGAWDMQHKSPISPTGDNVTYELTTEATNNAAAGNGKVLYFSDGLPENGNMNHYSAPVDTMFTDEAYSQPFTGRITLTKAESDDLYQASEVVTEDGTELSTLYGGVVQNGAPLTSAAFEKGLSPLMPGGGFLVTFAILLFAVSTSISWSYYGDRAAQYLFGFESIFAYRLVYVGMHFLGAVVSLATVWAFGDVMLGLMAFFNIIALFALSGVAYKITQKYFSKDHDSPES</sequence>
<comment type="subcellular location">
    <subcellularLocation>
        <location evidence="1 8">Cell membrane</location>
        <topology evidence="1 8">Multi-pass membrane protein</topology>
    </subcellularLocation>
</comment>
<protein>
    <submittedName>
        <fullName evidence="9">Alanine:cation symporter family protein</fullName>
    </submittedName>
</protein>
<evidence type="ECO:0000256" key="8">
    <source>
        <dbReference type="RuleBase" id="RU363064"/>
    </source>
</evidence>
<keyword evidence="8" id="KW-0769">Symport</keyword>
<feature type="transmembrane region" description="Helical" evidence="8">
    <location>
        <begin position="436"/>
        <end position="456"/>
    </location>
</feature>
<evidence type="ECO:0000256" key="5">
    <source>
        <dbReference type="ARBA" id="ARBA00022692"/>
    </source>
</evidence>
<evidence type="ECO:0000256" key="7">
    <source>
        <dbReference type="ARBA" id="ARBA00023136"/>
    </source>
</evidence>
<dbReference type="Pfam" id="PF01235">
    <property type="entry name" value="Na_Ala_symp"/>
    <property type="match status" value="1"/>
</dbReference>
<dbReference type="PANTHER" id="PTHR30330:SF3">
    <property type="entry name" value="TRANSCRIPTIONAL REGULATOR, LRP FAMILY"/>
    <property type="match status" value="1"/>
</dbReference>
<comment type="similarity">
    <text evidence="2 8">Belongs to the alanine or glycine:cation symporter (AGCS) (TC 2.A.25) family.</text>
</comment>
<accession>A0A6M1SYR9</accession>
<keyword evidence="6 8" id="KW-1133">Transmembrane helix</keyword>
<organism evidence="9 10">
    <name type="scientific">Fodinibius halophilus</name>
    <dbReference type="NCBI Taxonomy" id="1736908"/>
    <lineage>
        <taxon>Bacteria</taxon>
        <taxon>Pseudomonadati</taxon>
        <taxon>Balneolota</taxon>
        <taxon>Balneolia</taxon>
        <taxon>Balneolales</taxon>
        <taxon>Balneolaceae</taxon>
        <taxon>Fodinibius</taxon>
    </lineage>
</organism>
<dbReference type="InterPro" id="IPR001463">
    <property type="entry name" value="Na/Ala_symport"/>
</dbReference>
<feature type="transmembrane region" description="Helical" evidence="8">
    <location>
        <begin position="502"/>
        <end position="520"/>
    </location>
</feature>
<keyword evidence="5 8" id="KW-0812">Transmembrane</keyword>
<dbReference type="Proteomes" id="UP000479132">
    <property type="component" value="Unassembled WGS sequence"/>
</dbReference>
<dbReference type="GO" id="GO:0005886">
    <property type="term" value="C:plasma membrane"/>
    <property type="evidence" value="ECO:0007669"/>
    <property type="project" value="UniProtKB-SubCell"/>
</dbReference>
<dbReference type="NCBIfam" id="TIGR00835">
    <property type="entry name" value="agcS"/>
    <property type="match status" value="1"/>
</dbReference>
<name>A0A6M1SYR9_9BACT</name>
<feature type="transmembrane region" description="Helical" evidence="8">
    <location>
        <begin position="235"/>
        <end position="252"/>
    </location>
</feature>
<reference evidence="9 10" key="1">
    <citation type="submission" date="2020-02" db="EMBL/GenBank/DDBJ databases">
        <title>Aliifodinibius halophilus 2W32, complete genome.</title>
        <authorList>
            <person name="Li Y."/>
            <person name="Wu S."/>
        </authorList>
    </citation>
    <scope>NUCLEOTIDE SEQUENCE [LARGE SCALE GENOMIC DNA]</scope>
    <source>
        <strain evidence="9 10">2W32</strain>
    </source>
</reference>
<feature type="transmembrane region" description="Helical" evidence="8">
    <location>
        <begin position="476"/>
        <end position="496"/>
    </location>
</feature>
<evidence type="ECO:0000256" key="3">
    <source>
        <dbReference type="ARBA" id="ARBA00022448"/>
    </source>
</evidence>
<keyword evidence="4 8" id="KW-1003">Cell membrane</keyword>
<feature type="transmembrane region" description="Helical" evidence="8">
    <location>
        <begin position="290"/>
        <end position="310"/>
    </location>
</feature>
<dbReference type="PRINTS" id="PR00175">
    <property type="entry name" value="NAALASMPORT"/>
</dbReference>
<dbReference type="AlphaFoldDB" id="A0A6M1SYR9"/>
<dbReference type="PANTHER" id="PTHR30330">
    <property type="entry name" value="AGSS FAMILY TRANSPORTER, SODIUM-ALANINE"/>
    <property type="match status" value="1"/>
</dbReference>
<feature type="transmembrane region" description="Helical" evidence="8">
    <location>
        <begin position="129"/>
        <end position="149"/>
    </location>
</feature>
<dbReference type="EMBL" id="JAALLS010000001">
    <property type="protein sequence ID" value="NGP86759.1"/>
    <property type="molecule type" value="Genomic_DNA"/>
</dbReference>
<keyword evidence="10" id="KW-1185">Reference proteome</keyword>
<evidence type="ECO:0000256" key="6">
    <source>
        <dbReference type="ARBA" id="ARBA00022989"/>
    </source>
</evidence>
<gene>
    <name evidence="9" type="ORF">G3569_00220</name>
</gene>
<feature type="transmembrane region" description="Helical" evidence="8">
    <location>
        <begin position="164"/>
        <end position="183"/>
    </location>
</feature>
<proteinExistence type="inferred from homology"/>
<dbReference type="PROSITE" id="PS00873">
    <property type="entry name" value="NA_ALANINE_SYMP"/>
    <property type="match status" value="1"/>
</dbReference>
<evidence type="ECO:0000256" key="1">
    <source>
        <dbReference type="ARBA" id="ARBA00004651"/>
    </source>
</evidence>
<feature type="transmembrane region" description="Helical" evidence="8">
    <location>
        <begin position="195"/>
        <end position="215"/>
    </location>
</feature>
<keyword evidence="3 8" id="KW-0813">Transport</keyword>
<evidence type="ECO:0000313" key="9">
    <source>
        <dbReference type="EMBL" id="NGP86759.1"/>
    </source>
</evidence>
<evidence type="ECO:0000256" key="4">
    <source>
        <dbReference type="ARBA" id="ARBA00022475"/>
    </source>
</evidence>
<evidence type="ECO:0000313" key="10">
    <source>
        <dbReference type="Proteomes" id="UP000479132"/>
    </source>
</evidence>
<dbReference type="Gene3D" id="1.20.1740.10">
    <property type="entry name" value="Amino acid/polyamine transporter I"/>
    <property type="match status" value="1"/>
</dbReference>
<evidence type="ECO:0000256" key="2">
    <source>
        <dbReference type="ARBA" id="ARBA00009261"/>
    </source>
</evidence>
<comment type="caution">
    <text evidence="9">The sequence shown here is derived from an EMBL/GenBank/DDBJ whole genome shotgun (WGS) entry which is preliminary data.</text>
</comment>
<dbReference type="GO" id="GO:0005283">
    <property type="term" value="F:amino acid:sodium symporter activity"/>
    <property type="evidence" value="ECO:0007669"/>
    <property type="project" value="InterPro"/>
</dbReference>
<keyword evidence="7 8" id="KW-0472">Membrane</keyword>